<dbReference type="GO" id="GO:0030429">
    <property type="term" value="F:kynureninase activity"/>
    <property type="evidence" value="ECO:0007669"/>
    <property type="project" value="UniProtKB-UniRule"/>
</dbReference>
<dbReference type="InterPro" id="IPR010111">
    <property type="entry name" value="Kynureninase"/>
</dbReference>
<name>A0A448YQS9_BRENA</name>
<feature type="binding site" evidence="4">
    <location>
        <position position="223"/>
    </location>
    <ligand>
        <name>pyridoxal 5'-phosphate</name>
        <dbReference type="ChEBI" id="CHEBI:597326"/>
    </ligand>
</feature>
<dbReference type="GO" id="GO:0097053">
    <property type="term" value="P:L-kynurenine catabolic process"/>
    <property type="evidence" value="ECO:0007669"/>
    <property type="project" value="UniProtKB-UniRule"/>
</dbReference>
<keyword evidence="3 4" id="KW-0663">Pyridoxal phosphate</keyword>
<evidence type="ECO:0000256" key="1">
    <source>
        <dbReference type="ARBA" id="ARBA00022642"/>
    </source>
</evidence>
<feature type="binding site" evidence="4">
    <location>
        <position position="277"/>
    </location>
    <ligand>
        <name>pyridoxal 5'-phosphate</name>
        <dbReference type="ChEBI" id="CHEBI:597326"/>
    </ligand>
</feature>
<keyword evidence="1 4" id="KW-0662">Pyridine nucleotide biosynthesis</keyword>
<comment type="catalytic activity">
    <reaction evidence="5">
        <text>3-hydroxy-L-kynurenine + H2O = 3-hydroxyanthranilate + L-alanine + H(+)</text>
        <dbReference type="Rhea" id="RHEA:25143"/>
        <dbReference type="ChEBI" id="CHEBI:15377"/>
        <dbReference type="ChEBI" id="CHEBI:15378"/>
        <dbReference type="ChEBI" id="CHEBI:36559"/>
        <dbReference type="ChEBI" id="CHEBI:57972"/>
        <dbReference type="ChEBI" id="CHEBI:58125"/>
        <dbReference type="EC" id="3.7.1.3"/>
    </reaction>
</comment>
<sequence>MVTPLSFKQRAEYLDSQYEDHSDLFEIPTFESMGLRDRLEGKSGESGESGDTGSGSNHSPPHKVTYLCGNSLGLMPKSTPLLVNKELKAWGDRGVESHFRHPLENQGCVNWVDIDLPVVPLLAPIVGARQNEVACMGTLTMNLNSLLCSFYQPTETRYKILFEKHAFPSDYYAMLNQVRLHGLDEEDAIIQMAPRKGEFLLRTEDILSTIEKEGESIAVVCFSGIQYYTGQYFDMERITRAGHEKGCIVGWDLAHAVGNVEVKLHEWDVDFAAWCSYKYLNAGPGGIGGIFINSRFFEDSNWRPRLAGWWGNNSSIRFEMREEFEPIRGALGFRQSNPSVLDVVSLRSALETYEKCGGIKKLREKSKEMTGFLQELLVASEYYREKEEEGEPHFTIITPLKADERGAQISLLFGPGDVMERVFKYMNERGVICDDRKPNVIRLAPVASYNGFRDCYEGVRVMEEGLRVVSGGRESTNLQ</sequence>
<protein>
    <recommendedName>
        <fullName evidence="4 5">Kynureninase</fullName>
        <ecNumber evidence="4 5">3.7.1.3</ecNumber>
    </recommendedName>
    <alternativeName>
        <fullName evidence="4">Biosynthesis of nicotinic acid protein 5</fullName>
    </alternativeName>
    <alternativeName>
        <fullName evidence="4">L-kynurenine hydrolase</fullName>
    </alternativeName>
</protein>
<organism evidence="7 8">
    <name type="scientific">Brettanomyces naardenensis</name>
    <name type="common">Yeast</name>
    <dbReference type="NCBI Taxonomy" id="13370"/>
    <lineage>
        <taxon>Eukaryota</taxon>
        <taxon>Fungi</taxon>
        <taxon>Dikarya</taxon>
        <taxon>Ascomycota</taxon>
        <taxon>Saccharomycotina</taxon>
        <taxon>Pichiomycetes</taxon>
        <taxon>Pichiales</taxon>
        <taxon>Pichiaceae</taxon>
        <taxon>Brettanomyces</taxon>
    </lineage>
</organism>
<dbReference type="GO" id="GO:0030170">
    <property type="term" value="F:pyridoxal phosphate binding"/>
    <property type="evidence" value="ECO:0007669"/>
    <property type="project" value="UniProtKB-UniRule"/>
</dbReference>
<dbReference type="InterPro" id="IPR015424">
    <property type="entry name" value="PyrdxlP-dep_Trfase"/>
</dbReference>
<dbReference type="Gene3D" id="3.40.640.10">
    <property type="entry name" value="Type I PLP-dependent aspartate aminotransferase-like (Major domain)"/>
    <property type="match status" value="1"/>
</dbReference>
<dbReference type="InterPro" id="IPR015421">
    <property type="entry name" value="PyrdxlP-dep_Trfase_major"/>
</dbReference>
<dbReference type="GO" id="GO:0034354">
    <property type="term" value="P:'de novo' NAD+ biosynthetic process from L-tryptophan"/>
    <property type="evidence" value="ECO:0007669"/>
    <property type="project" value="UniProtKB-UniRule"/>
</dbReference>
<reference evidence="7 8" key="1">
    <citation type="submission" date="2018-12" db="EMBL/GenBank/DDBJ databases">
        <authorList>
            <person name="Tiukova I."/>
            <person name="Dainat J."/>
        </authorList>
    </citation>
    <scope>NUCLEOTIDE SEQUENCE [LARGE SCALE GENOMIC DNA]</scope>
</reference>
<dbReference type="AlphaFoldDB" id="A0A448YQS9"/>
<feature type="binding site" evidence="4">
    <location>
        <position position="255"/>
    </location>
    <ligand>
        <name>pyridoxal 5'-phosphate</name>
        <dbReference type="ChEBI" id="CHEBI:597326"/>
    </ligand>
</feature>
<dbReference type="PANTHER" id="PTHR14084">
    <property type="entry name" value="KYNURENINASE"/>
    <property type="match status" value="1"/>
</dbReference>
<evidence type="ECO:0000256" key="3">
    <source>
        <dbReference type="ARBA" id="ARBA00022898"/>
    </source>
</evidence>
<dbReference type="FunFam" id="3.40.640.10:FF:000031">
    <property type="entry name" value="Kynureninase"/>
    <property type="match status" value="1"/>
</dbReference>
<dbReference type="Gene3D" id="3.90.1150.10">
    <property type="entry name" value="Aspartate Aminotransferase, domain 1"/>
    <property type="match status" value="1"/>
</dbReference>
<dbReference type="InterPro" id="IPR015422">
    <property type="entry name" value="PyrdxlP-dep_Trfase_small"/>
</dbReference>
<comment type="subcellular location">
    <subcellularLocation>
        <location evidence="4 5">Cytoplasm</location>
    </subcellularLocation>
</comment>
<evidence type="ECO:0000256" key="4">
    <source>
        <dbReference type="HAMAP-Rule" id="MF_03017"/>
    </source>
</evidence>
<evidence type="ECO:0000313" key="8">
    <source>
        <dbReference type="Proteomes" id="UP000290900"/>
    </source>
</evidence>
<dbReference type="NCBIfam" id="TIGR01814">
    <property type="entry name" value="kynureninase"/>
    <property type="match status" value="1"/>
</dbReference>
<keyword evidence="8" id="KW-1185">Reference proteome</keyword>
<dbReference type="Pfam" id="PF22580">
    <property type="entry name" value="KYNU_C"/>
    <property type="match status" value="1"/>
</dbReference>
<dbReference type="GO" id="GO:0019805">
    <property type="term" value="P:quinolinate biosynthetic process"/>
    <property type="evidence" value="ECO:0007669"/>
    <property type="project" value="UniProtKB-UniRule"/>
</dbReference>
<feature type="binding site" evidence="4">
    <location>
        <position position="139"/>
    </location>
    <ligand>
        <name>pyridoxal 5'-phosphate</name>
        <dbReference type="ChEBI" id="CHEBI:597326"/>
    </ligand>
</feature>
<feature type="binding site" evidence="4">
    <location>
        <position position="309"/>
    </location>
    <ligand>
        <name>pyridoxal 5'-phosphate</name>
        <dbReference type="ChEBI" id="CHEBI:597326"/>
    </ligand>
</feature>
<dbReference type="FunCoup" id="A0A448YQS9">
    <property type="interactions" value="203"/>
</dbReference>
<feature type="binding site" evidence="4">
    <location>
        <begin position="167"/>
        <end position="170"/>
    </location>
    <ligand>
        <name>pyridoxal 5'-phosphate</name>
        <dbReference type="ChEBI" id="CHEBI:597326"/>
    </ligand>
</feature>
<dbReference type="STRING" id="13370.A0A448YQS9"/>
<dbReference type="HAMAP" id="MF_01970">
    <property type="entry name" value="Kynureninase"/>
    <property type="match status" value="1"/>
</dbReference>
<comment type="function">
    <text evidence="4 5">Catalyzes the cleavage of L-kynurenine (L-Kyn) and L-3-hydroxykynurenine (L-3OHKyn) into anthranilic acid (AA) and 3-hydroxyanthranilic acid (3-OHAA), respectively.</text>
</comment>
<dbReference type="Proteomes" id="UP000290900">
    <property type="component" value="Unassembled WGS sequence"/>
</dbReference>
<dbReference type="UniPathway" id="UPA00334">
    <property type="reaction ID" value="UER00455"/>
</dbReference>
<dbReference type="GO" id="GO:0005737">
    <property type="term" value="C:cytoplasm"/>
    <property type="evidence" value="ECO:0007669"/>
    <property type="project" value="UniProtKB-SubCell"/>
</dbReference>
<comment type="catalytic activity">
    <reaction evidence="4 5">
        <text>L-kynurenine + H2O = anthranilate + L-alanine + H(+)</text>
        <dbReference type="Rhea" id="RHEA:16813"/>
        <dbReference type="ChEBI" id="CHEBI:15377"/>
        <dbReference type="ChEBI" id="CHEBI:15378"/>
        <dbReference type="ChEBI" id="CHEBI:16567"/>
        <dbReference type="ChEBI" id="CHEBI:57959"/>
        <dbReference type="ChEBI" id="CHEBI:57972"/>
        <dbReference type="EC" id="3.7.1.3"/>
    </reaction>
</comment>
<dbReference type="EC" id="3.7.1.3" evidence="4 5"/>
<evidence type="ECO:0000313" key="7">
    <source>
        <dbReference type="EMBL" id="VEU23283.1"/>
    </source>
</evidence>
<dbReference type="EMBL" id="CAACVR010000041">
    <property type="protein sequence ID" value="VEU23283.1"/>
    <property type="molecule type" value="Genomic_DNA"/>
</dbReference>
<dbReference type="GO" id="GO:0019441">
    <property type="term" value="P:L-tryptophan catabolic process to kynurenine"/>
    <property type="evidence" value="ECO:0007669"/>
    <property type="project" value="TreeGrafter"/>
</dbReference>
<feature type="binding site" evidence="4">
    <location>
        <position position="252"/>
    </location>
    <ligand>
        <name>pyridoxal 5'-phosphate</name>
        <dbReference type="ChEBI" id="CHEBI:597326"/>
    </ligand>
</feature>
<keyword evidence="4 5" id="KW-0963">Cytoplasm</keyword>
<evidence type="ECO:0000256" key="2">
    <source>
        <dbReference type="ARBA" id="ARBA00022801"/>
    </source>
</evidence>
<feature type="binding site" evidence="4">
    <location>
        <position position="337"/>
    </location>
    <ligand>
        <name>pyridoxal 5'-phosphate</name>
        <dbReference type="ChEBI" id="CHEBI:597326"/>
    </ligand>
</feature>
<keyword evidence="2 4" id="KW-0378">Hydrolase</keyword>
<dbReference type="PANTHER" id="PTHR14084:SF0">
    <property type="entry name" value="KYNURENINASE"/>
    <property type="match status" value="1"/>
</dbReference>
<feature type="compositionally biased region" description="Basic and acidic residues" evidence="6">
    <location>
        <begin position="36"/>
        <end position="45"/>
    </location>
</feature>
<dbReference type="PIRSF" id="PIRSF038800">
    <property type="entry name" value="KYNU"/>
    <property type="match status" value="1"/>
</dbReference>
<evidence type="ECO:0000256" key="6">
    <source>
        <dbReference type="SAM" id="MobiDB-lite"/>
    </source>
</evidence>
<comment type="cofactor">
    <cofactor evidence="4 5">
        <name>pyridoxal 5'-phosphate</name>
        <dbReference type="ChEBI" id="CHEBI:597326"/>
    </cofactor>
</comment>
<dbReference type="InParanoid" id="A0A448YQS9"/>
<comment type="subunit">
    <text evidence="4 5">Homodimer.</text>
</comment>
<dbReference type="GO" id="GO:0043420">
    <property type="term" value="P:anthranilate metabolic process"/>
    <property type="evidence" value="ECO:0007669"/>
    <property type="project" value="UniProtKB-UniRule"/>
</dbReference>
<dbReference type="UniPathway" id="UPA00253">
    <property type="reaction ID" value="UER00329"/>
</dbReference>
<feature type="modified residue" description="N6-(pyridoxal phosphate)lysine" evidence="4">
    <location>
        <position position="278"/>
    </location>
</feature>
<feature type="region of interest" description="Disordered" evidence="6">
    <location>
        <begin position="36"/>
        <end position="62"/>
    </location>
</feature>
<accession>A0A448YQS9</accession>
<gene>
    <name evidence="4" type="primary">BNA5</name>
    <name evidence="7" type="ORF">BRENAR_LOCUS4014</name>
</gene>
<comment type="pathway">
    <text evidence="4 5">Amino-acid degradation; L-kynurenine degradation; L-alanine and anthranilate from L-kynurenine: step 1/1.</text>
</comment>
<evidence type="ECO:0000256" key="5">
    <source>
        <dbReference type="PIRNR" id="PIRNR038800"/>
    </source>
</evidence>
<proteinExistence type="inferred from homology"/>
<feature type="binding site" evidence="4">
    <location>
        <position position="140"/>
    </location>
    <ligand>
        <name>pyridoxal 5'-phosphate</name>
        <dbReference type="ChEBI" id="CHEBI:597326"/>
    </ligand>
</feature>
<dbReference type="SUPFAM" id="SSF53383">
    <property type="entry name" value="PLP-dependent transferases"/>
    <property type="match status" value="1"/>
</dbReference>
<dbReference type="OrthoDB" id="5978656at2759"/>
<comment type="similarity">
    <text evidence="4 5">Belongs to the kynureninase family.</text>
</comment>
<comment type="pathway">
    <text evidence="4 5">Cofactor biosynthesis; NAD(+) biosynthesis; quinolinate from L-kynurenine: step 2/3.</text>
</comment>